<name>A0ABW0YLA1_9BACI</name>
<comment type="similarity">
    <text evidence="2">Belongs to the TspO/BZRP family.</text>
</comment>
<dbReference type="PANTHER" id="PTHR33802">
    <property type="entry name" value="SI:CH211-161H7.5-RELATED"/>
    <property type="match status" value="1"/>
</dbReference>
<reference evidence="8" key="1">
    <citation type="journal article" date="2019" name="Int. J. Syst. Evol. Microbiol.">
        <title>The Global Catalogue of Microorganisms (GCM) 10K type strain sequencing project: providing services to taxonomists for standard genome sequencing and annotation.</title>
        <authorList>
            <consortium name="The Broad Institute Genomics Platform"/>
            <consortium name="The Broad Institute Genome Sequencing Center for Infectious Disease"/>
            <person name="Wu L."/>
            <person name="Ma J."/>
        </authorList>
    </citation>
    <scope>NUCLEOTIDE SEQUENCE [LARGE SCALE GENOMIC DNA]</scope>
    <source>
        <strain evidence="8">CECT 7184</strain>
    </source>
</reference>
<protein>
    <submittedName>
        <fullName evidence="7">TspO/MBR family protein</fullName>
    </submittedName>
</protein>
<feature type="transmembrane region" description="Helical" evidence="6">
    <location>
        <begin position="51"/>
        <end position="70"/>
    </location>
</feature>
<evidence type="ECO:0000313" key="8">
    <source>
        <dbReference type="Proteomes" id="UP001596142"/>
    </source>
</evidence>
<evidence type="ECO:0000256" key="1">
    <source>
        <dbReference type="ARBA" id="ARBA00004141"/>
    </source>
</evidence>
<comment type="subcellular location">
    <subcellularLocation>
        <location evidence="1">Membrane</location>
        <topology evidence="1">Multi-pass membrane protein</topology>
    </subcellularLocation>
</comment>
<evidence type="ECO:0000256" key="6">
    <source>
        <dbReference type="SAM" id="Phobius"/>
    </source>
</evidence>
<accession>A0ABW0YLA1</accession>
<dbReference type="Proteomes" id="UP001596142">
    <property type="component" value="Unassembled WGS sequence"/>
</dbReference>
<evidence type="ECO:0000256" key="4">
    <source>
        <dbReference type="ARBA" id="ARBA00022989"/>
    </source>
</evidence>
<sequence>MFKRQPSLIKWGNVIALFIVVIMNALANSLPLNNQTTGEIAEALNILFTPAGYVFSIWTVIYILLAIWVFKQFFSKPKEEEVYENIGYWFVLSCVFNVAWLLFFHYNFFNLTMAAMGGLLISLIMIYTKIGSFTKENAVHTIPFSLYLGWISVATIVNVGILFTVNDANQLLFSDVFWTNTALVLALGIALAMVLIKQNPVYPLVFVWAFFGIGIERIDEFISITYTAWFAAMVLLILTVVNIARHGFFNRKTYD</sequence>
<feature type="transmembrane region" description="Helical" evidence="6">
    <location>
        <begin position="177"/>
        <end position="196"/>
    </location>
</feature>
<dbReference type="Gene3D" id="1.20.1260.100">
    <property type="entry name" value="TspO/MBR protein"/>
    <property type="match status" value="1"/>
</dbReference>
<keyword evidence="3 6" id="KW-0812">Transmembrane</keyword>
<organism evidence="7 8">
    <name type="scientific">Thalassorhabdus alkalitolerans</name>
    <dbReference type="NCBI Taxonomy" id="2282697"/>
    <lineage>
        <taxon>Bacteria</taxon>
        <taxon>Bacillati</taxon>
        <taxon>Bacillota</taxon>
        <taxon>Bacilli</taxon>
        <taxon>Bacillales</taxon>
        <taxon>Bacillaceae</taxon>
        <taxon>Thalassorhabdus</taxon>
    </lineage>
</organism>
<feature type="transmembrane region" description="Helical" evidence="6">
    <location>
        <begin position="108"/>
        <end position="127"/>
    </location>
</feature>
<feature type="transmembrane region" description="Helical" evidence="6">
    <location>
        <begin position="82"/>
        <end position="102"/>
    </location>
</feature>
<keyword evidence="5 6" id="KW-0472">Membrane</keyword>
<gene>
    <name evidence="7" type="ORF">ACFPU1_10495</name>
</gene>
<dbReference type="InterPro" id="IPR004307">
    <property type="entry name" value="TspO_MBR"/>
</dbReference>
<evidence type="ECO:0000256" key="2">
    <source>
        <dbReference type="ARBA" id="ARBA00007524"/>
    </source>
</evidence>
<evidence type="ECO:0000256" key="3">
    <source>
        <dbReference type="ARBA" id="ARBA00022692"/>
    </source>
</evidence>
<keyword evidence="8" id="KW-1185">Reference proteome</keyword>
<dbReference type="PANTHER" id="PTHR33802:SF1">
    <property type="entry name" value="XK-RELATED PROTEIN"/>
    <property type="match status" value="1"/>
</dbReference>
<feature type="transmembrane region" description="Helical" evidence="6">
    <location>
        <begin position="224"/>
        <end position="244"/>
    </location>
</feature>
<keyword evidence="4 6" id="KW-1133">Transmembrane helix</keyword>
<feature type="transmembrane region" description="Helical" evidence="6">
    <location>
        <begin position="201"/>
        <end position="218"/>
    </location>
</feature>
<dbReference type="EMBL" id="JBHSOZ010000004">
    <property type="protein sequence ID" value="MFC5713215.1"/>
    <property type="molecule type" value="Genomic_DNA"/>
</dbReference>
<dbReference type="RefSeq" id="WP_385940787.1">
    <property type="nucleotide sequence ID" value="NZ_JBHSOZ010000004.1"/>
</dbReference>
<evidence type="ECO:0000256" key="5">
    <source>
        <dbReference type="ARBA" id="ARBA00023136"/>
    </source>
</evidence>
<proteinExistence type="inferred from homology"/>
<evidence type="ECO:0000313" key="7">
    <source>
        <dbReference type="EMBL" id="MFC5713215.1"/>
    </source>
</evidence>
<dbReference type="InterPro" id="IPR038330">
    <property type="entry name" value="TspO/MBR-related_sf"/>
</dbReference>
<dbReference type="Pfam" id="PF03073">
    <property type="entry name" value="TspO_MBR"/>
    <property type="match status" value="1"/>
</dbReference>
<feature type="transmembrane region" description="Helical" evidence="6">
    <location>
        <begin position="147"/>
        <end position="165"/>
    </location>
</feature>
<comment type="caution">
    <text evidence="7">The sequence shown here is derived from an EMBL/GenBank/DDBJ whole genome shotgun (WGS) entry which is preliminary data.</text>
</comment>